<dbReference type="PANTHER" id="PTHR43278:SF2">
    <property type="entry name" value="IRON-SULFUR FLAVOPROTEIN"/>
    <property type="match status" value="1"/>
</dbReference>
<feature type="domain" description="NADPH-dependent FMN reductase-like" evidence="3">
    <location>
        <begin position="1"/>
        <end position="105"/>
    </location>
</feature>
<evidence type="ECO:0000259" key="3">
    <source>
        <dbReference type="Pfam" id="PF03358"/>
    </source>
</evidence>
<keyword evidence="1" id="KW-0285">Flavoprotein</keyword>
<dbReference type="PANTHER" id="PTHR43278">
    <property type="entry name" value="NAD(P)H-DEPENDENT FMN-CONTAINING OXIDOREDUCTASE YWQN-RELATED"/>
    <property type="match status" value="1"/>
</dbReference>
<evidence type="ECO:0000256" key="1">
    <source>
        <dbReference type="ARBA" id="ARBA00022630"/>
    </source>
</evidence>
<dbReference type="InterPro" id="IPR051796">
    <property type="entry name" value="ISF_SsuE-like"/>
</dbReference>
<dbReference type="InterPro" id="IPR029039">
    <property type="entry name" value="Flavoprotein-like_sf"/>
</dbReference>
<reference evidence="4" key="1">
    <citation type="submission" date="2017-02" db="EMBL/GenBank/DDBJ databases">
        <title>Delving into the versatile metabolic prowess of the omnipresent phylum Bacteroidetes.</title>
        <authorList>
            <person name="Nobu M.K."/>
            <person name="Mei R."/>
            <person name="Narihiro T."/>
            <person name="Kuroda K."/>
            <person name="Liu W.-T."/>
        </authorList>
    </citation>
    <scope>NUCLEOTIDE SEQUENCE</scope>
    <source>
        <strain evidence="4">ADurb.Bin131</strain>
    </source>
</reference>
<proteinExistence type="predicted"/>
<keyword evidence="2" id="KW-0288">FMN</keyword>
<dbReference type="EMBL" id="MWDQ01000045">
    <property type="protein sequence ID" value="OQB74295.1"/>
    <property type="molecule type" value="Genomic_DNA"/>
</dbReference>
<dbReference type="Pfam" id="PF03358">
    <property type="entry name" value="FMN_red"/>
    <property type="match status" value="1"/>
</dbReference>
<dbReference type="GO" id="GO:0016491">
    <property type="term" value="F:oxidoreductase activity"/>
    <property type="evidence" value="ECO:0007669"/>
    <property type="project" value="UniProtKB-KW"/>
</dbReference>
<comment type="caution">
    <text evidence="4">The sequence shown here is derived from an EMBL/GenBank/DDBJ whole genome shotgun (WGS) entry which is preliminary data.</text>
</comment>
<dbReference type="SUPFAM" id="SSF52218">
    <property type="entry name" value="Flavoproteins"/>
    <property type="match status" value="1"/>
</dbReference>
<dbReference type="AlphaFoldDB" id="A0A1V6CBL9"/>
<keyword evidence="4" id="KW-0560">Oxidoreductase</keyword>
<evidence type="ECO:0000256" key="2">
    <source>
        <dbReference type="ARBA" id="ARBA00022643"/>
    </source>
</evidence>
<organism evidence="4">
    <name type="scientific">candidate division TA06 bacterium ADurb.Bin131</name>
    <dbReference type="NCBI Taxonomy" id="1852827"/>
    <lineage>
        <taxon>Bacteria</taxon>
        <taxon>Bacteria division TA06</taxon>
    </lineage>
</organism>
<evidence type="ECO:0000313" key="4">
    <source>
        <dbReference type="EMBL" id="OQB74295.1"/>
    </source>
</evidence>
<dbReference type="EC" id="1.3.99.24" evidence="4"/>
<dbReference type="Gene3D" id="3.40.50.360">
    <property type="match status" value="1"/>
</dbReference>
<sequence length="213" mass="24071">MKVIGINGSPRKEWNTATMLRYALNGAASKSAETKLVHLYDIDYKGCRSCFACKEKNGKSFGHCAINDGLTSVLDEIPEVDALILGSPIYFGEVTGEMRSFLERLLFPYLLYEEGGGTLFPRKIRTAWIYTMNVPENGVKKMGLDRVFQFNESLLEMLIGPCESLMSFDTLQFKDYSKYAAGRFDATSKLKRHRDIFPDDCQKAFNLGIRIVT</sequence>
<dbReference type="Proteomes" id="UP000485562">
    <property type="component" value="Unassembled WGS sequence"/>
</dbReference>
<name>A0A1V6CBL9_UNCT6</name>
<gene>
    <name evidence="4" type="primary">sgcG_2</name>
    <name evidence="4" type="ORF">BWX89_00582</name>
</gene>
<protein>
    <submittedName>
        <fullName evidence="4">2-amino-4-deoxychorismate dehydrogenase</fullName>
        <ecNumber evidence="4">1.3.99.24</ecNumber>
    </submittedName>
</protein>
<dbReference type="InterPro" id="IPR005025">
    <property type="entry name" value="FMN_Rdtase-like_dom"/>
</dbReference>
<accession>A0A1V6CBL9</accession>